<evidence type="ECO:0000313" key="2">
    <source>
        <dbReference type="Proteomes" id="UP000218231"/>
    </source>
</evidence>
<gene>
    <name evidence="1" type="ORF">WR25_06466</name>
</gene>
<reference evidence="1 2" key="1">
    <citation type="journal article" date="2017" name="Curr. Biol.">
        <title>Genome architecture and evolution of a unichromosomal asexual nematode.</title>
        <authorList>
            <person name="Fradin H."/>
            <person name="Zegar C."/>
            <person name="Gutwein M."/>
            <person name="Lucas J."/>
            <person name="Kovtun M."/>
            <person name="Corcoran D."/>
            <person name="Baugh L.R."/>
            <person name="Kiontke K."/>
            <person name="Gunsalus K."/>
            <person name="Fitch D.H."/>
            <person name="Piano F."/>
        </authorList>
    </citation>
    <scope>NUCLEOTIDE SEQUENCE [LARGE SCALE GENOMIC DNA]</scope>
    <source>
        <strain evidence="1">PF1309</strain>
    </source>
</reference>
<protein>
    <submittedName>
        <fullName evidence="1">Uncharacterized protein</fullName>
    </submittedName>
</protein>
<name>A0A2A2LF14_9BILA</name>
<dbReference type="Proteomes" id="UP000218231">
    <property type="component" value="Unassembled WGS sequence"/>
</dbReference>
<accession>A0A2A2LF14</accession>
<dbReference type="OrthoDB" id="1938697at2759"/>
<keyword evidence="2" id="KW-1185">Reference proteome</keyword>
<organism evidence="1 2">
    <name type="scientific">Diploscapter pachys</name>
    <dbReference type="NCBI Taxonomy" id="2018661"/>
    <lineage>
        <taxon>Eukaryota</taxon>
        <taxon>Metazoa</taxon>
        <taxon>Ecdysozoa</taxon>
        <taxon>Nematoda</taxon>
        <taxon>Chromadorea</taxon>
        <taxon>Rhabditida</taxon>
        <taxon>Rhabditina</taxon>
        <taxon>Rhabditomorpha</taxon>
        <taxon>Rhabditoidea</taxon>
        <taxon>Rhabditidae</taxon>
        <taxon>Diploscapter</taxon>
    </lineage>
</organism>
<proteinExistence type="predicted"/>
<sequence length="103" mass="11886">METICGRLICMIPENSNGVSVINYQHSMAIFIYSKFSDPNSPNTSVFYCEVSTNSDWEKSWTVFEPNNEKIQYFGNEIAWFMRGDGIFIGTMLGDELIKVHNW</sequence>
<dbReference type="AlphaFoldDB" id="A0A2A2LF14"/>
<dbReference type="EMBL" id="LIAE01006815">
    <property type="protein sequence ID" value="PAV84860.1"/>
    <property type="molecule type" value="Genomic_DNA"/>
</dbReference>
<dbReference type="EMBL" id="LIAE01006815">
    <property type="protein sequence ID" value="PAV84861.1"/>
    <property type="molecule type" value="Genomic_DNA"/>
</dbReference>
<evidence type="ECO:0000313" key="1">
    <source>
        <dbReference type="EMBL" id="PAV84861.1"/>
    </source>
</evidence>
<comment type="caution">
    <text evidence="1">The sequence shown here is derived from an EMBL/GenBank/DDBJ whole genome shotgun (WGS) entry which is preliminary data.</text>
</comment>